<dbReference type="InterPro" id="IPR027417">
    <property type="entry name" value="P-loop_NTPase"/>
</dbReference>
<reference evidence="2" key="1">
    <citation type="submission" date="2006-10" db="EMBL/GenBank/DDBJ databases">
        <authorList>
            <person name="Amadeo P."/>
            <person name="Zhao Q."/>
            <person name="Wortman J."/>
            <person name="Fraser-Liggett C."/>
            <person name="Carlton J."/>
        </authorList>
    </citation>
    <scope>NUCLEOTIDE SEQUENCE</scope>
    <source>
        <strain evidence="2">G3</strain>
    </source>
</reference>
<dbReference type="SUPFAM" id="SSF52540">
    <property type="entry name" value="P-loop containing nucleoside triphosphate hydrolases"/>
    <property type="match status" value="1"/>
</dbReference>
<dbReference type="STRING" id="5722.A2FAC8"/>
<feature type="region of interest" description="Disordered" evidence="1">
    <location>
        <begin position="60"/>
        <end position="90"/>
    </location>
</feature>
<reference evidence="2" key="2">
    <citation type="journal article" date="2007" name="Science">
        <title>Draft genome sequence of the sexually transmitted pathogen Trichomonas vaginalis.</title>
        <authorList>
            <person name="Carlton J.M."/>
            <person name="Hirt R.P."/>
            <person name="Silva J.C."/>
            <person name="Delcher A.L."/>
            <person name="Schatz M."/>
            <person name="Zhao Q."/>
            <person name="Wortman J.R."/>
            <person name="Bidwell S.L."/>
            <person name="Alsmark U.C.M."/>
            <person name="Besteiro S."/>
            <person name="Sicheritz-Ponten T."/>
            <person name="Noel C.J."/>
            <person name="Dacks J.B."/>
            <person name="Foster P.G."/>
            <person name="Simillion C."/>
            <person name="Van de Peer Y."/>
            <person name="Miranda-Saavedra D."/>
            <person name="Barton G.J."/>
            <person name="Westrop G.D."/>
            <person name="Mueller S."/>
            <person name="Dessi D."/>
            <person name="Fiori P.L."/>
            <person name="Ren Q."/>
            <person name="Paulsen I."/>
            <person name="Zhang H."/>
            <person name="Bastida-Corcuera F.D."/>
            <person name="Simoes-Barbosa A."/>
            <person name="Brown M.T."/>
            <person name="Hayes R.D."/>
            <person name="Mukherjee M."/>
            <person name="Okumura C.Y."/>
            <person name="Schneider R."/>
            <person name="Smith A.J."/>
            <person name="Vanacova S."/>
            <person name="Villalvazo M."/>
            <person name="Haas B.J."/>
            <person name="Pertea M."/>
            <person name="Feldblyum T.V."/>
            <person name="Utterback T.R."/>
            <person name="Shu C.L."/>
            <person name="Osoegawa K."/>
            <person name="de Jong P.J."/>
            <person name="Hrdy I."/>
            <person name="Horvathova L."/>
            <person name="Zubacova Z."/>
            <person name="Dolezal P."/>
            <person name="Malik S.B."/>
            <person name="Logsdon J.M. Jr."/>
            <person name="Henze K."/>
            <person name="Gupta A."/>
            <person name="Wang C.C."/>
            <person name="Dunne R.L."/>
            <person name="Upcroft J.A."/>
            <person name="Upcroft P."/>
            <person name="White O."/>
            <person name="Salzberg S.L."/>
            <person name="Tang P."/>
            <person name="Chiu C.-H."/>
            <person name="Lee Y.-S."/>
            <person name="Embley T.M."/>
            <person name="Coombs G.H."/>
            <person name="Mottram J.C."/>
            <person name="Tachezy J."/>
            <person name="Fraser-Liggett C.M."/>
            <person name="Johnson P.J."/>
        </authorList>
    </citation>
    <scope>NUCLEOTIDE SEQUENCE [LARGE SCALE GENOMIC DNA]</scope>
    <source>
        <strain evidence="2">G3</strain>
    </source>
</reference>
<dbReference type="VEuPathDB" id="TrichDB:TVAG_332600"/>
<keyword evidence="3" id="KW-1185">Reference proteome</keyword>
<gene>
    <name evidence="2" type="ORF">TVAG_332550</name>
</gene>
<dbReference type="RefSeq" id="XP_001311075.1">
    <property type="nucleotide sequence ID" value="XM_001311074.1"/>
</dbReference>
<dbReference type="eggNOG" id="KOG0962">
    <property type="taxonomic scope" value="Eukaryota"/>
</dbReference>
<proteinExistence type="predicted"/>
<dbReference type="PANTHER" id="PTHR18867:SF12">
    <property type="entry name" value="DNA REPAIR PROTEIN RAD50"/>
    <property type="match status" value="1"/>
</dbReference>
<dbReference type="OrthoDB" id="18797at2759"/>
<accession>A2FAC8</accession>
<evidence type="ECO:0000313" key="2">
    <source>
        <dbReference type="EMBL" id="EAX98145.1"/>
    </source>
</evidence>
<dbReference type="Proteomes" id="UP000001542">
    <property type="component" value="Unassembled WGS sequence"/>
</dbReference>
<evidence type="ECO:0000256" key="1">
    <source>
        <dbReference type="SAM" id="MobiDB-lite"/>
    </source>
</evidence>
<dbReference type="VEuPathDB" id="TrichDB:TVAGG3_0916780"/>
<organism evidence="2 3">
    <name type="scientific">Trichomonas vaginalis (strain ATCC PRA-98 / G3)</name>
    <dbReference type="NCBI Taxonomy" id="412133"/>
    <lineage>
        <taxon>Eukaryota</taxon>
        <taxon>Metamonada</taxon>
        <taxon>Parabasalia</taxon>
        <taxon>Trichomonadida</taxon>
        <taxon>Trichomonadidae</taxon>
        <taxon>Trichomonas</taxon>
    </lineage>
</organism>
<dbReference type="InParanoid" id="A2FAC8"/>
<dbReference type="PANTHER" id="PTHR18867">
    <property type="entry name" value="RAD50"/>
    <property type="match status" value="1"/>
</dbReference>
<dbReference type="AlphaFoldDB" id="A2FAC8"/>
<dbReference type="Gene3D" id="3.40.50.300">
    <property type="entry name" value="P-loop containing nucleotide triphosphate hydrolases"/>
    <property type="match status" value="1"/>
</dbReference>
<feature type="compositionally biased region" description="Basic and acidic residues" evidence="1">
    <location>
        <begin position="60"/>
        <end position="83"/>
    </location>
</feature>
<dbReference type="EMBL" id="DS113686">
    <property type="protein sequence ID" value="EAX98145.1"/>
    <property type="molecule type" value="Genomic_DNA"/>
</dbReference>
<evidence type="ECO:0000313" key="3">
    <source>
        <dbReference type="Proteomes" id="UP000001542"/>
    </source>
</evidence>
<dbReference type="KEGG" id="tva:4755938"/>
<sequence length="185" mass="21127">MASQDLQKFSAALNNSIIEFHQKKICKINEILERKWSECYEAIDIEKILIVASTSTEKFVNDENNGKKPKDSNSPKKSRESPKKGIINSNTDKTKYTEEINVKLERLMFNYKVVMLRNGQELEMRGRCSEGQKVLASLIIRMALAEAFNCNIISLDEPTTNLDSTHMSKIATLLSDDFEKMSQNQ</sequence>
<name>A2FAC8_TRIV3</name>
<protein>
    <submittedName>
        <fullName evidence="2">Uncharacterized protein</fullName>
    </submittedName>
</protein>